<keyword evidence="2" id="KW-1185">Reference proteome</keyword>
<name>A0AA35SBB2_GEOBA</name>
<dbReference type="Proteomes" id="UP001174909">
    <property type="component" value="Unassembled WGS sequence"/>
</dbReference>
<comment type="caution">
    <text evidence="1">The sequence shown here is derived from an EMBL/GenBank/DDBJ whole genome shotgun (WGS) entry which is preliminary data.</text>
</comment>
<dbReference type="EMBL" id="CASHTH010002206">
    <property type="protein sequence ID" value="CAI8026284.1"/>
    <property type="molecule type" value="Genomic_DNA"/>
</dbReference>
<protein>
    <submittedName>
        <fullName evidence="1">Uncharacterized protein</fullName>
    </submittedName>
</protein>
<dbReference type="AlphaFoldDB" id="A0AA35SBB2"/>
<reference evidence="1" key="1">
    <citation type="submission" date="2023-03" db="EMBL/GenBank/DDBJ databases">
        <authorList>
            <person name="Steffen K."/>
            <person name="Cardenas P."/>
        </authorList>
    </citation>
    <scope>NUCLEOTIDE SEQUENCE</scope>
</reference>
<organism evidence="1 2">
    <name type="scientific">Geodia barretti</name>
    <name type="common">Barrett's horny sponge</name>
    <dbReference type="NCBI Taxonomy" id="519541"/>
    <lineage>
        <taxon>Eukaryota</taxon>
        <taxon>Metazoa</taxon>
        <taxon>Porifera</taxon>
        <taxon>Demospongiae</taxon>
        <taxon>Heteroscleromorpha</taxon>
        <taxon>Tetractinellida</taxon>
        <taxon>Astrophorina</taxon>
        <taxon>Geodiidae</taxon>
        <taxon>Geodia</taxon>
    </lineage>
</organism>
<proteinExistence type="predicted"/>
<accession>A0AA35SBB2</accession>
<evidence type="ECO:0000313" key="2">
    <source>
        <dbReference type="Proteomes" id="UP001174909"/>
    </source>
</evidence>
<gene>
    <name evidence="1" type="ORF">GBAR_LOCUS15111</name>
</gene>
<evidence type="ECO:0000313" key="1">
    <source>
        <dbReference type="EMBL" id="CAI8026284.1"/>
    </source>
</evidence>
<sequence>MQVRDGDMELQLLVLHTREGERKERREKIKRVPSSAMFVVLTSPMYLNMSCMARGMTPGSGPLPVMVWVFPLDVCP</sequence>